<accession>A0A165SSK6</accession>
<gene>
    <name evidence="4" type="ORF">AKL17_3381</name>
</gene>
<dbReference type="Gene3D" id="3.40.30.10">
    <property type="entry name" value="Glutaredoxin"/>
    <property type="match status" value="1"/>
</dbReference>
<dbReference type="SUPFAM" id="SSF52833">
    <property type="entry name" value="Thioredoxin-like"/>
    <property type="match status" value="1"/>
</dbReference>
<dbReference type="KEGG" id="daa:AKL17_3381"/>
<dbReference type="InterPro" id="IPR005955">
    <property type="entry name" value="GST_Zeta"/>
</dbReference>
<dbReference type="RefSeq" id="WP_066815246.1">
    <property type="nucleotide sequence ID" value="NZ_CP012661.1"/>
</dbReference>
<dbReference type="OrthoDB" id="509852at2"/>
<dbReference type="PROSITE" id="PS50405">
    <property type="entry name" value="GST_CTER"/>
    <property type="match status" value="1"/>
</dbReference>
<dbReference type="InterPro" id="IPR034333">
    <property type="entry name" value="GST_Zeta_N"/>
</dbReference>
<feature type="domain" description="GST N-terminal" evidence="2">
    <location>
        <begin position="1"/>
        <end position="82"/>
    </location>
</feature>
<organism evidence="4 5">
    <name type="scientific">Frigidibacter mobilis</name>
    <dbReference type="NCBI Taxonomy" id="1335048"/>
    <lineage>
        <taxon>Bacteria</taxon>
        <taxon>Pseudomonadati</taxon>
        <taxon>Pseudomonadota</taxon>
        <taxon>Alphaproteobacteria</taxon>
        <taxon>Rhodobacterales</taxon>
        <taxon>Paracoccaceae</taxon>
        <taxon>Frigidibacter</taxon>
    </lineage>
</organism>
<dbReference type="InterPro" id="IPR036282">
    <property type="entry name" value="Glutathione-S-Trfase_C_sf"/>
</dbReference>
<dbReference type="InterPro" id="IPR004045">
    <property type="entry name" value="Glutathione_S-Trfase_N"/>
</dbReference>
<dbReference type="NCBIfam" id="TIGR01262">
    <property type="entry name" value="maiA"/>
    <property type="match status" value="1"/>
</dbReference>
<feature type="domain" description="GST C-terminal" evidence="3">
    <location>
        <begin position="87"/>
        <end position="211"/>
    </location>
</feature>
<dbReference type="AlphaFoldDB" id="A0A165SSK6"/>
<dbReference type="PROSITE" id="PS50404">
    <property type="entry name" value="GST_NTER"/>
    <property type="match status" value="1"/>
</dbReference>
<dbReference type="PANTHER" id="PTHR42673">
    <property type="entry name" value="MALEYLACETOACETATE ISOMERASE"/>
    <property type="match status" value="1"/>
</dbReference>
<comment type="similarity">
    <text evidence="1">Belongs to the GST superfamily. Zeta family.</text>
</comment>
<dbReference type="EMBL" id="CP012661">
    <property type="protein sequence ID" value="AMY70613.1"/>
    <property type="molecule type" value="Genomic_DNA"/>
</dbReference>
<dbReference type="InterPro" id="IPR040079">
    <property type="entry name" value="Glutathione_S-Trfase"/>
</dbReference>
<evidence type="ECO:0000313" key="4">
    <source>
        <dbReference type="EMBL" id="AMY70613.1"/>
    </source>
</evidence>
<evidence type="ECO:0000259" key="3">
    <source>
        <dbReference type="PROSITE" id="PS50405"/>
    </source>
</evidence>
<dbReference type="GO" id="GO:0005737">
    <property type="term" value="C:cytoplasm"/>
    <property type="evidence" value="ECO:0007669"/>
    <property type="project" value="InterPro"/>
</dbReference>
<keyword evidence="4" id="KW-0413">Isomerase</keyword>
<proteinExistence type="inferred from homology"/>
<dbReference type="GO" id="GO:0004364">
    <property type="term" value="F:glutathione transferase activity"/>
    <property type="evidence" value="ECO:0007669"/>
    <property type="project" value="TreeGrafter"/>
</dbReference>
<dbReference type="GO" id="GO:0006749">
    <property type="term" value="P:glutathione metabolic process"/>
    <property type="evidence" value="ECO:0007669"/>
    <property type="project" value="TreeGrafter"/>
</dbReference>
<evidence type="ECO:0000313" key="5">
    <source>
        <dbReference type="Proteomes" id="UP000076128"/>
    </source>
</evidence>
<name>A0A165SSK6_9RHOB</name>
<dbReference type="GO" id="GO:0006559">
    <property type="term" value="P:L-phenylalanine catabolic process"/>
    <property type="evidence" value="ECO:0007669"/>
    <property type="project" value="TreeGrafter"/>
</dbReference>
<dbReference type="SFLD" id="SFLDS00019">
    <property type="entry name" value="Glutathione_Transferase_(cytos"/>
    <property type="match status" value="1"/>
</dbReference>
<dbReference type="STRING" id="1335048.AKL17_3381"/>
<dbReference type="InterPro" id="IPR036249">
    <property type="entry name" value="Thioredoxin-like_sf"/>
</dbReference>
<evidence type="ECO:0000256" key="1">
    <source>
        <dbReference type="ARBA" id="ARBA00010007"/>
    </source>
</evidence>
<evidence type="ECO:0000259" key="2">
    <source>
        <dbReference type="PROSITE" id="PS50404"/>
    </source>
</evidence>
<dbReference type="Proteomes" id="UP000076128">
    <property type="component" value="Chromosome"/>
</dbReference>
<keyword evidence="5" id="KW-1185">Reference proteome</keyword>
<dbReference type="GO" id="GO:0016034">
    <property type="term" value="F:maleylacetoacetate isomerase activity"/>
    <property type="evidence" value="ECO:0007669"/>
    <property type="project" value="TreeGrafter"/>
</dbReference>
<reference evidence="4 5" key="1">
    <citation type="submission" date="2015-09" db="EMBL/GenBank/DDBJ databases">
        <title>Complete genome sequence of Defluviimonas alba cai42t isolated from an oilfield in Xinjiang.</title>
        <authorList>
            <person name="Geng S."/>
            <person name="Pan X."/>
            <person name="Wu X."/>
        </authorList>
    </citation>
    <scope>NUCLEOTIDE SEQUENCE [LARGE SCALE GENOMIC DNA]</scope>
    <source>
        <strain evidence="5">cai42</strain>
    </source>
</reference>
<dbReference type="PATRIC" id="fig|1335048.3.peg.3511"/>
<dbReference type="Pfam" id="PF02798">
    <property type="entry name" value="GST_N"/>
    <property type="match status" value="1"/>
</dbReference>
<dbReference type="SUPFAM" id="SSF47616">
    <property type="entry name" value="GST C-terminal domain-like"/>
    <property type="match status" value="1"/>
</dbReference>
<dbReference type="InterPro" id="IPR010987">
    <property type="entry name" value="Glutathione-S-Trfase_C-like"/>
</dbReference>
<dbReference type="PANTHER" id="PTHR42673:SF4">
    <property type="entry name" value="MALEYLACETOACETATE ISOMERASE"/>
    <property type="match status" value="1"/>
</dbReference>
<dbReference type="CDD" id="cd03042">
    <property type="entry name" value="GST_N_Zeta"/>
    <property type="match status" value="1"/>
</dbReference>
<protein>
    <submittedName>
        <fullName evidence="4">Maleylacetoacetate isomerase</fullName>
    </submittedName>
</protein>
<sequence>MTVRLHDYWRSSAAWRVRIALALKGIAYDRVPVDLVAGDQRSPGHLALNPQGLVPVLEIDGLRLTQSLAILEYLDDTRPLPPLLPEGPVARAQARAVALAIACEIHPVSNLAVLARVEDLAGPEARAAWNRENIARGLIAVEAMLAAMPGPFCRGQAPGMADCVLIPQLYNAARWGVEIDHLPRITAISAACAGHPAFAAAHADNFNPSREARVMEDQR</sequence>
<dbReference type="Gene3D" id="1.20.1050.10">
    <property type="match status" value="1"/>
</dbReference>
<dbReference type="SFLD" id="SFLDG00358">
    <property type="entry name" value="Main_(cytGST)"/>
    <property type="match status" value="1"/>
</dbReference>